<dbReference type="SUPFAM" id="SSF51338">
    <property type="entry name" value="Composite domain of metallo-dependent hydrolases"/>
    <property type="match status" value="1"/>
</dbReference>
<evidence type="ECO:0000256" key="7">
    <source>
        <dbReference type="NCBIfam" id="TIGR02967"/>
    </source>
</evidence>
<dbReference type="EC" id="3.5.4.3" evidence="3 7"/>
<dbReference type="Gene3D" id="3.20.20.140">
    <property type="entry name" value="Metal-dependent hydrolases"/>
    <property type="match status" value="1"/>
</dbReference>
<dbReference type="GO" id="GO:0008270">
    <property type="term" value="F:zinc ion binding"/>
    <property type="evidence" value="ECO:0007669"/>
    <property type="project" value="UniProtKB-UniRule"/>
</dbReference>
<dbReference type="RefSeq" id="WP_126423548.1">
    <property type="nucleotide sequence ID" value="NZ_AP018828.1"/>
</dbReference>
<comment type="pathway">
    <text evidence="1 8">Purine metabolism; guanine degradation; xanthine from guanine: step 1/1.</text>
</comment>
<evidence type="ECO:0000256" key="5">
    <source>
        <dbReference type="ARBA" id="ARBA00022801"/>
    </source>
</evidence>
<dbReference type="SUPFAM" id="SSF51556">
    <property type="entry name" value="Metallo-dependent hydrolases"/>
    <property type="match status" value="1"/>
</dbReference>
<comment type="similarity">
    <text evidence="2 8">Belongs to the metallo-dependent hydrolases superfamily. ATZ/TRZ family.</text>
</comment>
<comment type="function">
    <text evidence="8">Catalyzes the hydrolytic deamination of guanine, producing xanthine and ammonia.</text>
</comment>
<dbReference type="UniPathway" id="UPA00603">
    <property type="reaction ID" value="UER00660"/>
</dbReference>
<protein>
    <recommendedName>
        <fullName evidence="3 7">Guanine deaminase</fullName>
        <shortName evidence="8">Guanase</shortName>
        <ecNumber evidence="3 7">3.5.4.3</ecNumber>
    </recommendedName>
    <alternativeName>
        <fullName evidence="8">Guanine aminohydrolase</fullName>
    </alternativeName>
</protein>
<dbReference type="NCBIfam" id="TIGR02967">
    <property type="entry name" value="guan_deamin"/>
    <property type="match status" value="1"/>
</dbReference>
<dbReference type="GO" id="GO:0006147">
    <property type="term" value="P:guanine catabolic process"/>
    <property type="evidence" value="ECO:0007669"/>
    <property type="project" value="UniProtKB-UniRule"/>
</dbReference>
<evidence type="ECO:0000256" key="3">
    <source>
        <dbReference type="ARBA" id="ARBA00012781"/>
    </source>
</evidence>
<dbReference type="EMBL" id="AP018828">
    <property type="protein sequence ID" value="BBF81913.1"/>
    <property type="molecule type" value="Genomic_DNA"/>
</dbReference>
<evidence type="ECO:0000256" key="6">
    <source>
        <dbReference type="ARBA" id="ARBA00022833"/>
    </source>
</evidence>
<name>A0A3G9G9G4_9CAUL</name>
<evidence type="ECO:0000256" key="1">
    <source>
        <dbReference type="ARBA" id="ARBA00004984"/>
    </source>
</evidence>
<dbReference type="GO" id="GO:0005829">
    <property type="term" value="C:cytosol"/>
    <property type="evidence" value="ECO:0007669"/>
    <property type="project" value="TreeGrafter"/>
</dbReference>
<dbReference type="PANTHER" id="PTHR11271">
    <property type="entry name" value="GUANINE DEAMINASE"/>
    <property type="match status" value="1"/>
</dbReference>
<dbReference type="InterPro" id="IPR011059">
    <property type="entry name" value="Metal-dep_hydrolase_composite"/>
</dbReference>
<gene>
    <name evidence="10" type="ORF">EM6_2529</name>
</gene>
<proteinExistence type="inferred from homology"/>
<evidence type="ECO:0000256" key="4">
    <source>
        <dbReference type="ARBA" id="ARBA00022723"/>
    </source>
</evidence>
<comment type="cofactor">
    <cofactor evidence="8">
        <name>Zn(2+)</name>
        <dbReference type="ChEBI" id="CHEBI:29105"/>
    </cofactor>
    <text evidence="8">Binds 1 zinc ion per subunit.</text>
</comment>
<evidence type="ECO:0000313" key="10">
    <source>
        <dbReference type="EMBL" id="BBF81913.1"/>
    </source>
</evidence>
<keyword evidence="5 8" id="KW-0378">Hydrolase</keyword>
<sequence>MTTPRSFKGTFFHAPVCGGIEVLRDTLIRCDAEGRILEVLRSDAPTYAEALSEDRAAGRLETLPEGTYALPGFCDLHIHAPQWPQLGKALDVPLEVWLQKHTFPLEARYADLSFARRAYEGLVDDLLSNGTTTALYFATQHQDATRLLADICLTKGQRALIGKVAMDNPEQCPDFYVESTDAALRGTEAFIDHVRSLNSDRIKPVVTPRFIASCTDAALEGLGDIARRCGCHVQTHCSESDWEHNYVLDRHGREDTDSLDRFGLLTRHTVLAHANFISDANMQTIRERGAGVAHCPLSNYYFSNAVFPLKRALEKGVRVGLGTDISGGPSSSIYDNMRWAVASSRALHDGVDARLHWDNRGIRDSQIDWRTAFYLATKGGAEALDLPVGSFEPGRYFDAQLIDPQAANGTIRLMDDLDSDADVLQKIVYTASKANIARVWVAAERVVDRCKDSGVS</sequence>
<keyword evidence="4 8" id="KW-0479">Metal-binding</keyword>
<organism evidence="10 11">
    <name type="scientific">Asticcacaulis excentricus</name>
    <dbReference type="NCBI Taxonomy" id="78587"/>
    <lineage>
        <taxon>Bacteria</taxon>
        <taxon>Pseudomonadati</taxon>
        <taxon>Pseudomonadota</taxon>
        <taxon>Alphaproteobacteria</taxon>
        <taxon>Caulobacterales</taxon>
        <taxon>Caulobacteraceae</taxon>
        <taxon>Asticcacaulis</taxon>
    </lineage>
</organism>
<evidence type="ECO:0000259" key="9">
    <source>
        <dbReference type="Pfam" id="PF01979"/>
    </source>
</evidence>
<evidence type="ECO:0000256" key="8">
    <source>
        <dbReference type="RuleBase" id="RU366009"/>
    </source>
</evidence>
<dbReference type="OrthoDB" id="9796020at2"/>
<accession>A0A3G9G9G4</accession>
<dbReference type="InterPro" id="IPR051607">
    <property type="entry name" value="Metallo-dep_hydrolases"/>
</dbReference>
<evidence type="ECO:0000256" key="2">
    <source>
        <dbReference type="ARBA" id="ARBA00006745"/>
    </source>
</evidence>
<dbReference type="Proteomes" id="UP000278756">
    <property type="component" value="Chromosome 2"/>
</dbReference>
<keyword evidence="6 8" id="KW-0862">Zinc</keyword>
<dbReference type="PANTHER" id="PTHR11271:SF6">
    <property type="entry name" value="GUANINE DEAMINASE"/>
    <property type="match status" value="1"/>
</dbReference>
<feature type="domain" description="Amidohydrolase-related" evidence="9">
    <location>
        <begin position="68"/>
        <end position="445"/>
    </location>
</feature>
<dbReference type="InterPro" id="IPR014311">
    <property type="entry name" value="Guanine_deaminase"/>
</dbReference>
<dbReference type="GO" id="GO:0008892">
    <property type="term" value="F:guanine deaminase activity"/>
    <property type="evidence" value="ECO:0007669"/>
    <property type="project" value="UniProtKB-UniRule"/>
</dbReference>
<dbReference type="Pfam" id="PF01979">
    <property type="entry name" value="Amidohydro_1"/>
    <property type="match status" value="1"/>
</dbReference>
<reference evidence="11" key="1">
    <citation type="journal article" date="2017" name="Biotechnol. Biofuels">
        <title>Evaluation of environmental bacterial communities as a factor affecting the growth of duckweed Lemna minor.</title>
        <authorList>
            <person name="Ishizawa H."/>
            <person name="Kuroda M."/>
            <person name="Morikawa M."/>
            <person name="Ike M."/>
        </authorList>
    </citation>
    <scope>NUCLEOTIDE SEQUENCE [LARGE SCALE GENOMIC DNA]</scope>
    <source>
        <strain evidence="11">M6</strain>
    </source>
</reference>
<dbReference type="InterPro" id="IPR006680">
    <property type="entry name" value="Amidohydro-rel"/>
</dbReference>
<comment type="catalytic activity">
    <reaction evidence="8">
        <text>guanine + H2O + H(+) = xanthine + NH4(+)</text>
        <dbReference type="Rhea" id="RHEA:14665"/>
        <dbReference type="ChEBI" id="CHEBI:15377"/>
        <dbReference type="ChEBI" id="CHEBI:15378"/>
        <dbReference type="ChEBI" id="CHEBI:16235"/>
        <dbReference type="ChEBI" id="CHEBI:17712"/>
        <dbReference type="ChEBI" id="CHEBI:28938"/>
        <dbReference type="EC" id="3.5.4.3"/>
    </reaction>
</comment>
<dbReference type="InterPro" id="IPR032466">
    <property type="entry name" value="Metal_Hydrolase"/>
</dbReference>
<reference evidence="11" key="2">
    <citation type="journal article" date="2017" name="Plant Physiol. Biochem.">
        <title>Differential oxidative and antioxidative response of duckweed Lemna minor toward plant growth promoting/inhibiting bacteria.</title>
        <authorList>
            <person name="Ishizawa H."/>
            <person name="Kuroda M."/>
            <person name="Morikawa M."/>
            <person name="Ike M."/>
        </authorList>
    </citation>
    <scope>NUCLEOTIDE SEQUENCE [LARGE SCALE GENOMIC DNA]</scope>
    <source>
        <strain evidence="11">M6</strain>
    </source>
</reference>
<dbReference type="Gene3D" id="2.30.40.10">
    <property type="entry name" value="Urease, subunit C, domain 1"/>
    <property type="match status" value="1"/>
</dbReference>
<evidence type="ECO:0000313" key="11">
    <source>
        <dbReference type="Proteomes" id="UP000278756"/>
    </source>
</evidence>
<dbReference type="AlphaFoldDB" id="A0A3G9G9G4"/>